<organism evidence="3 4">
    <name type="scientific">Hevea brasiliensis</name>
    <name type="common">Para rubber tree</name>
    <name type="synonym">Siphonia brasiliensis</name>
    <dbReference type="NCBI Taxonomy" id="3981"/>
    <lineage>
        <taxon>Eukaryota</taxon>
        <taxon>Viridiplantae</taxon>
        <taxon>Streptophyta</taxon>
        <taxon>Embryophyta</taxon>
        <taxon>Tracheophyta</taxon>
        <taxon>Spermatophyta</taxon>
        <taxon>Magnoliopsida</taxon>
        <taxon>eudicotyledons</taxon>
        <taxon>Gunneridae</taxon>
        <taxon>Pentapetalae</taxon>
        <taxon>rosids</taxon>
        <taxon>fabids</taxon>
        <taxon>Malpighiales</taxon>
        <taxon>Euphorbiaceae</taxon>
        <taxon>Crotonoideae</taxon>
        <taxon>Micrandreae</taxon>
        <taxon>Hevea</taxon>
    </lineage>
</organism>
<accession>A0A6A6MBW8</accession>
<dbReference type="InterPro" id="IPR036770">
    <property type="entry name" value="Ankyrin_rpt-contain_sf"/>
</dbReference>
<name>A0A6A6MBW8_HEVBR</name>
<keyword evidence="4" id="KW-1185">Reference proteome</keyword>
<dbReference type="InterPro" id="IPR026961">
    <property type="entry name" value="PGG_dom"/>
</dbReference>
<evidence type="ECO:0000313" key="3">
    <source>
        <dbReference type="EMBL" id="KAF2309995.1"/>
    </source>
</evidence>
<dbReference type="EMBL" id="JAAGAX010000006">
    <property type="protein sequence ID" value="KAF2309995.1"/>
    <property type="molecule type" value="Genomic_DNA"/>
</dbReference>
<dbReference type="GO" id="GO:0016020">
    <property type="term" value="C:membrane"/>
    <property type="evidence" value="ECO:0007669"/>
    <property type="project" value="TreeGrafter"/>
</dbReference>
<dbReference type="PANTHER" id="PTHR24177">
    <property type="entry name" value="CASKIN"/>
    <property type="match status" value="1"/>
</dbReference>
<proteinExistence type="predicted"/>
<protein>
    <recommendedName>
        <fullName evidence="2">PGG domain-containing protein</fullName>
    </recommendedName>
</protein>
<evidence type="ECO:0000259" key="2">
    <source>
        <dbReference type="Pfam" id="PF13962"/>
    </source>
</evidence>
<feature type="domain" description="PGG" evidence="2">
    <location>
        <begin position="230"/>
        <end position="261"/>
    </location>
</feature>
<dbReference type="AlphaFoldDB" id="A0A6A6MBW8"/>
<comment type="caution">
    <text evidence="3">The sequence shown here is derived from an EMBL/GenBank/DDBJ whole genome shotgun (WGS) entry which is preliminary data.</text>
</comment>
<dbReference type="Gene3D" id="1.25.40.20">
    <property type="entry name" value="Ankyrin repeat-containing domain"/>
    <property type="match status" value="1"/>
</dbReference>
<keyword evidence="1" id="KW-0472">Membrane</keyword>
<evidence type="ECO:0000313" key="4">
    <source>
        <dbReference type="Proteomes" id="UP000467840"/>
    </source>
</evidence>
<sequence length="281" mass="31344">MWARTVEYDEDEDIPIRYLGISNSEKKRPIPVAFQLPQDFSPDFSNCPCESRRSAASTKLAGFAEQSLWSGLLSPTRSNPLHLSPLNSFGILIYNNLALAIDMANNAGNRGDLVLKVDDNQHTIFHKAILNRHEKIFMLIFELGMMKTLIEICEDKDGNNMLHLAGKMPQEESRVNVVPGAALQLQRELQWFEVVKKVVRPGQIAAKNVDGKTPRDVFMKEHKELREAAEKWMINTANSCMLVATLIATVVFAAAFTVPGEDEVVARLLLSVESGTSSGYK</sequence>
<reference evidence="3 4" key="1">
    <citation type="journal article" date="2020" name="Mol. Plant">
        <title>The Chromosome-Based Rubber Tree Genome Provides New Insights into Spurge Genome Evolution and Rubber Biosynthesis.</title>
        <authorList>
            <person name="Liu J."/>
            <person name="Shi C."/>
            <person name="Shi C.C."/>
            <person name="Li W."/>
            <person name="Zhang Q.J."/>
            <person name="Zhang Y."/>
            <person name="Li K."/>
            <person name="Lu H.F."/>
            <person name="Shi C."/>
            <person name="Zhu S.T."/>
            <person name="Xiao Z.Y."/>
            <person name="Nan H."/>
            <person name="Yue Y."/>
            <person name="Zhu X.G."/>
            <person name="Wu Y."/>
            <person name="Hong X.N."/>
            <person name="Fan G.Y."/>
            <person name="Tong Y."/>
            <person name="Zhang D."/>
            <person name="Mao C.L."/>
            <person name="Liu Y.L."/>
            <person name="Hao S.J."/>
            <person name="Liu W.Q."/>
            <person name="Lv M.Q."/>
            <person name="Zhang H.B."/>
            <person name="Liu Y."/>
            <person name="Hu-Tang G.R."/>
            <person name="Wang J.P."/>
            <person name="Wang J.H."/>
            <person name="Sun Y.H."/>
            <person name="Ni S.B."/>
            <person name="Chen W.B."/>
            <person name="Zhang X.C."/>
            <person name="Jiao Y.N."/>
            <person name="Eichler E.E."/>
            <person name="Li G.H."/>
            <person name="Liu X."/>
            <person name="Gao L.Z."/>
        </authorList>
    </citation>
    <scope>NUCLEOTIDE SEQUENCE [LARGE SCALE GENOMIC DNA]</scope>
    <source>
        <strain evidence="4">cv. GT1</strain>
        <tissue evidence="3">Leaf</tissue>
    </source>
</reference>
<dbReference type="Proteomes" id="UP000467840">
    <property type="component" value="Chromosome 14"/>
</dbReference>
<gene>
    <name evidence="3" type="ORF">GH714_006101</name>
</gene>
<keyword evidence="1" id="KW-0812">Transmembrane</keyword>
<dbReference type="Pfam" id="PF13962">
    <property type="entry name" value="PGG"/>
    <property type="match status" value="1"/>
</dbReference>
<feature type="transmembrane region" description="Helical" evidence="1">
    <location>
        <begin position="240"/>
        <end position="258"/>
    </location>
</feature>
<dbReference type="PANTHER" id="PTHR24177:SF434">
    <property type="entry name" value="PGG DOMAIN-CONTAINING PROTEIN"/>
    <property type="match status" value="1"/>
</dbReference>
<keyword evidence="1" id="KW-1133">Transmembrane helix</keyword>
<evidence type="ECO:0000256" key="1">
    <source>
        <dbReference type="SAM" id="Phobius"/>
    </source>
</evidence>